<reference evidence="5 6" key="1">
    <citation type="submission" date="2019-04" db="EMBL/GenBank/DDBJ databases">
        <title>Isolation and culture of sulfate reducing bacteria from the cold seep of the South China Sea.</title>
        <authorList>
            <person name="Sun C."/>
            <person name="Liu R."/>
        </authorList>
    </citation>
    <scope>NUCLEOTIDE SEQUENCE [LARGE SCALE GENOMIC DNA]</scope>
    <source>
        <strain evidence="5 6">CS1</strain>
    </source>
</reference>
<evidence type="ECO:0000256" key="1">
    <source>
        <dbReference type="ARBA" id="ARBA00022603"/>
    </source>
</evidence>
<evidence type="ECO:0000313" key="5">
    <source>
        <dbReference type="EMBL" id="QJT07630.1"/>
    </source>
</evidence>
<keyword evidence="3" id="KW-0949">S-adenosyl-L-methionine</keyword>
<keyword evidence="2" id="KW-0808">Transferase</keyword>
<dbReference type="EMBL" id="CP039543">
    <property type="protein sequence ID" value="QJT07630.1"/>
    <property type="molecule type" value="Genomic_DNA"/>
</dbReference>
<proteinExistence type="predicted"/>
<dbReference type="GO" id="GO:0032259">
    <property type="term" value="P:methylation"/>
    <property type="evidence" value="ECO:0007669"/>
    <property type="project" value="UniProtKB-KW"/>
</dbReference>
<dbReference type="SUPFAM" id="SSF53335">
    <property type="entry name" value="S-adenosyl-L-methionine-dependent methyltransferases"/>
    <property type="match status" value="1"/>
</dbReference>
<keyword evidence="1 5" id="KW-0489">Methyltransferase</keyword>
<evidence type="ECO:0000259" key="4">
    <source>
        <dbReference type="Pfam" id="PF08241"/>
    </source>
</evidence>
<evidence type="ECO:0000256" key="2">
    <source>
        <dbReference type="ARBA" id="ARBA00022679"/>
    </source>
</evidence>
<protein>
    <submittedName>
        <fullName evidence="5">Class I SAM-dependent methyltransferase</fullName>
    </submittedName>
</protein>
<feature type="domain" description="Methyltransferase type 11" evidence="4">
    <location>
        <begin position="93"/>
        <end position="186"/>
    </location>
</feature>
<organism evidence="5 6">
    <name type="scientific">Oceanidesulfovibrio marinus</name>
    <dbReference type="NCBI Taxonomy" id="370038"/>
    <lineage>
        <taxon>Bacteria</taxon>
        <taxon>Pseudomonadati</taxon>
        <taxon>Thermodesulfobacteriota</taxon>
        <taxon>Desulfovibrionia</taxon>
        <taxon>Desulfovibrionales</taxon>
        <taxon>Desulfovibrionaceae</taxon>
        <taxon>Oceanidesulfovibrio</taxon>
    </lineage>
</organism>
<accession>A0ABX6NDH1</accession>
<dbReference type="GO" id="GO:0008168">
    <property type="term" value="F:methyltransferase activity"/>
    <property type="evidence" value="ECO:0007669"/>
    <property type="project" value="UniProtKB-KW"/>
</dbReference>
<dbReference type="CDD" id="cd02440">
    <property type="entry name" value="AdoMet_MTases"/>
    <property type="match status" value="1"/>
</dbReference>
<dbReference type="InterPro" id="IPR029063">
    <property type="entry name" value="SAM-dependent_MTases_sf"/>
</dbReference>
<dbReference type="PANTHER" id="PTHR43464:SF19">
    <property type="entry name" value="UBIQUINONE BIOSYNTHESIS O-METHYLTRANSFERASE, MITOCHONDRIAL"/>
    <property type="match status" value="1"/>
</dbReference>
<sequence>MIPFTCPEHGGSLAVRPSPGGEPALSCPSGCTYPLVKGIPRFVPESNYTDAFGLQWKTFRRTQLDSVTGCPITRTRLTRLLGGSIDVEGQNILEAGCGAGRFTEILLEEGGLVHAVDMSCAVEANHENCGTHANHRVCQADIRNLPFQEESFDLVFCVGVVQHTPDPEETMAALCRQVRPGGRLVMDHYTHGYPVTASRRIIREKLLQMPPEFSLSFCEMLVNILWPVHVMLWHNRKIPGFGALYKQFLAHSPLVDYHSSYGELSPEILQSWALLDTHDTVTDRYKHLRSADEIAATLAAHGMVDIETQLAGNGVEARARRPE</sequence>
<dbReference type="InterPro" id="IPR013216">
    <property type="entry name" value="Methyltransf_11"/>
</dbReference>
<keyword evidence="6" id="KW-1185">Reference proteome</keyword>
<evidence type="ECO:0000256" key="3">
    <source>
        <dbReference type="ARBA" id="ARBA00022691"/>
    </source>
</evidence>
<dbReference type="PANTHER" id="PTHR43464">
    <property type="entry name" value="METHYLTRANSFERASE"/>
    <property type="match status" value="1"/>
</dbReference>
<name>A0ABX6NDH1_9BACT</name>
<dbReference type="Gene3D" id="3.40.50.150">
    <property type="entry name" value="Vaccinia Virus protein VP39"/>
    <property type="match status" value="1"/>
</dbReference>
<dbReference type="Proteomes" id="UP000503251">
    <property type="component" value="Chromosome"/>
</dbReference>
<evidence type="ECO:0000313" key="6">
    <source>
        <dbReference type="Proteomes" id="UP000503251"/>
    </source>
</evidence>
<gene>
    <name evidence="5" type="ORF">E8L03_01250</name>
</gene>
<dbReference type="Pfam" id="PF08241">
    <property type="entry name" value="Methyltransf_11"/>
    <property type="match status" value="1"/>
</dbReference>
<dbReference type="RefSeq" id="WP_171266345.1">
    <property type="nucleotide sequence ID" value="NZ_CP039543.1"/>
</dbReference>